<dbReference type="EMBL" id="LAXD01000001">
    <property type="protein sequence ID" value="KWW99615.1"/>
    <property type="molecule type" value="Genomic_DNA"/>
</dbReference>
<evidence type="ECO:0000256" key="1">
    <source>
        <dbReference type="SAM" id="SignalP"/>
    </source>
</evidence>
<dbReference type="OrthoDB" id="4322593at2"/>
<dbReference type="RefSeq" id="WP_066885290.1">
    <property type="nucleotide sequence ID" value="NZ_JYIJ01000016.1"/>
</dbReference>
<feature type="chain" id="PRO_5007452651" description="PknH-like extracellular domain-containing protein" evidence="1">
    <location>
        <begin position="35"/>
        <end position="217"/>
    </location>
</feature>
<name>A0A132MPG3_9ACTN</name>
<dbReference type="PATRIC" id="fig|1469144.10.peg.1383"/>
<comment type="caution">
    <text evidence="2">The sequence shown here is derived from an EMBL/GenBank/DDBJ whole genome shotgun (WGS) entry which is preliminary data.</text>
</comment>
<dbReference type="STRING" id="1469144.LI90_1251"/>
<feature type="signal peptide" evidence="1">
    <location>
        <begin position="1"/>
        <end position="34"/>
    </location>
</feature>
<organism evidence="2 3">
    <name type="scientific">Carbonactinospora thermoautotrophica</name>
    <dbReference type="NCBI Taxonomy" id="1469144"/>
    <lineage>
        <taxon>Bacteria</taxon>
        <taxon>Bacillati</taxon>
        <taxon>Actinomycetota</taxon>
        <taxon>Actinomycetes</taxon>
        <taxon>Kitasatosporales</taxon>
        <taxon>Carbonactinosporaceae</taxon>
        <taxon>Carbonactinospora</taxon>
    </lineage>
</organism>
<gene>
    <name evidence="2" type="ORF">LI90_1251</name>
</gene>
<keyword evidence="3" id="KW-1185">Reference proteome</keyword>
<evidence type="ECO:0000313" key="2">
    <source>
        <dbReference type="EMBL" id="KWW99615.1"/>
    </source>
</evidence>
<sequence length="217" mass="23278">MRTPSRARRATACAAAIALGIAPFAAGTAGPVFAAGASASAIRTSGAPDLLEPSELPQERYGTWQAGPVSPGLPEVEPFCVEGVLPARGALHREFQSEYDASATQVVVSLRDEDSAWLIAKEAAQAVERCAQRWREQYPEGRARWLYYGELDVADGARVYGVFTTLPDSEPTISLYAVGRDRDTVTVVELGQMGEPAEAPVRAFKRTARIAVDKLLS</sequence>
<evidence type="ECO:0000313" key="3">
    <source>
        <dbReference type="Proteomes" id="UP000070188"/>
    </source>
</evidence>
<reference evidence="3" key="1">
    <citation type="submission" date="2015-04" db="EMBL/GenBank/DDBJ databases">
        <title>Physiological reanalysis, assessment of diazotrophy, and genome sequences of multiple isolates of Streptomyces thermoautotrophicus.</title>
        <authorList>
            <person name="MacKellar D.C."/>
            <person name="Lieber L."/>
            <person name="Norman J."/>
            <person name="Bolger A."/>
            <person name="Tobin C."/>
            <person name="Murray J.W."/>
            <person name="Chang R."/>
            <person name="Ford T."/>
            <person name="Nguyen P.Q."/>
            <person name="Woodward J."/>
            <person name="Permingeat H."/>
            <person name="Joshi N.S."/>
            <person name="Silver P.A."/>
            <person name="Usadel B."/>
            <person name="Rutherford A.W."/>
            <person name="Friesen M."/>
            <person name="Prell J."/>
        </authorList>
    </citation>
    <scope>NUCLEOTIDE SEQUENCE [LARGE SCALE GENOMIC DNA]</scope>
    <source>
        <strain evidence="3">H1</strain>
    </source>
</reference>
<dbReference type="Proteomes" id="UP000070188">
    <property type="component" value="Unassembled WGS sequence"/>
</dbReference>
<protein>
    <recommendedName>
        <fullName evidence="4">PknH-like extracellular domain-containing protein</fullName>
    </recommendedName>
</protein>
<dbReference type="AlphaFoldDB" id="A0A132MPG3"/>
<accession>A0A132MPG3</accession>
<evidence type="ECO:0008006" key="4">
    <source>
        <dbReference type="Google" id="ProtNLM"/>
    </source>
</evidence>
<keyword evidence="1" id="KW-0732">Signal</keyword>
<proteinExistence type="predicted"/>